<protein>
    <submittedName>
        <fullName evidence="1">Uncharacterized protein</fullName>
    </submittedName>
</protein>
<dbReference type="EMBL" id="BTSX01000001">
    <property type="protein sequence ID" value="GMS79437.1"/>
    <property type="molecule type" value="Genomic_DNA"/>
</dbReference>
<sequence length="250" mass="28247">MIGGGYGRHSNLGERIDSHGSLVSRLSDLPYVSQNGQNRLEVLLALLGQSLSEFRVQTEGRRGVTALVLPVVYQVLLLHRQFVHVRPQQLVFVLEEGRENADYLVDLAERDSTLHVLGHRLEIIGSERGHCLSLLLSLLRLTGRHVGRLLCTRSHCLRRFDGSLEILVRDDTVLLQKLLGQHRHRLLLARIQLVLRSLNVVHRTHHGIDARAEVVLDFAYERGIEKSDAFQLGNERVLIDDEAVEPIGSR</sequence>
<dbReference type="AlphaFoldDB" id="A0AAV5S8P1"/>
<accession>A0AAV5S8P1</accession>
<comment type="caution">
    <text evidence="1">The sequence shown here is derived from an EMBL/GenBank/DDBJ whole genome shotgun (WGS) entry which is preliminary data.</text>
</comment>
<gene>
    <name evidence="1" type="ORF">PENTCL1PPCAC_1612</name>
</gene>
<proteinExistence type="predicted"/>
<evidence type="ECO:0000313" key="2">
    <source>
        <dbReference type="Proteomes" id="UP001432027"/>
    </source>
</evidence>
<dbReference type="Proteomes" id="UP001432027">
    <property type="component" value="Unassembled WGS sequence"/>
</dbReference>
<organism evidence="1 2">
    <name type="scientific">Pristionchus entomophagus</name>
    <dbReference type="NCBI Taxonomy" id="358040"/>
    <lineage>
        <taxon>Eukaryota</taxon>
        <taxon>Metazoa</taxon>
        <taxon>Ecdysozoa</taxon>
        <taxon>Nematoda</taxon>
        <taxon>Chromadorea</taxon>
        <taxon>Rhabditida</taxon>
        <taxon>Rhabditina</taxon>
        <taxon>Diplogasteromorpha</taxon>
        <taxon>Diplogasteroidea</taxon>
        <taxon>Neodiplogasteridae</taxon>
        <taxon>Pristionchus</taxon>
    </lineage>
</organism>
<evidence type="ECO:0000313" key="1">
    <source>
        <dbReference type="EMBL" id="GMS79437.1"/>
    </source>
</evidence>
<keyword evidence="2" id="KW-1185">Reference proteome</keyword>
<name>A0AAV5S8P1_9BILA</name>
<feature type="non-terminal residue" evidence="1">
    <location>
        <position position="250"/>
    </location>
</feature>
<reference evidence="1" key="1">
    <citation type="submission" date="2023-10" db="EMBL/GenBank/DDBJ databases">
        <title>Genome assembly of Pristionchus species.</title>
        <authorList>
            <person name="Yoshida K."/>
            <person name="Sommer R.J."/>
        </authorList>
    </citation>
    <scope>NUCLEOTIDE SEQUENCE</scope>
    <source>
        <strain evidence="1">RS0144</strain>
    </source>
</reference>